<reference evidence="2 3" key="1">
    <citation type="submission" date="2019-08" db="EMBL/GenBank/DDBJ databases">
        <title>Archangium and Cystobacter genomes.</title>
        <authorList>
            <person name="Chen I.-C.K."/>
            <person name="Wielgoss S."/>
        </authorList>
    </citation>
    <scope>NUCLEOTIDE SEQUENCE [LARGE SCALE GENOMIC DNA]</scope>
    <source>
        <strain evidence="2 3">Cbm 6</strain>
    </source>
</reference>
<dbReference type="RefSeq" id="WP_395816606.1">
    <property type="nucleotide sequence ID" value="NZ_CP043494.1"/>
</dbReference>
<dbReference type="EMBL" id="CP043494">
    <property type="protein sequence ID" value="WNG44220.1"/>
    <property type="molecule type" value="Genomic_DNA"/>
</dbReference>
<dbReference type="InterPro" id="IPR013108">
    <property type="entry name" value="Amidohydro_3"/>
</dbReference>
<keyword evidence="3" id="KW-1185">Reference proteome</keyword>
<sequence length="170" mass="18419">MFSGSELLAGVVEKSHAHTVTAIQNAYIVDLRSLGPGSTYEEVLAQIKEHVRGKNVGDWVFFTHFAPSLLGFIPGVGFRQLGFEQLDRLSTSVNIFVESATGHRAYANSTAFATAGVTAKTLAPPHSSYEVDVKGELTGVMSEPPSFGPFLKHKPKDKVVRAPVGRYWDA</sequence>
<evidence type="ECO:0000313" key="3">
    <source>
        <dbReference type="Proteomes" id="UP001611383"/>
    </source>
</evidence>
<dbReference type="Pfam" id="PF07969">
    <property type="entry name" value="Amidohydro_3"/>
    <property type="match status" value="1"/>
</dbReference>
<dbReference type="Gene3D" id="3.20.20.140">
    <property type="entry name" value="Metal-dependent hydrolases"/>
    <property type="match status" value="1"/>
</dbReference>
<evidence type="ECO:0000313" key="2">
    <source>
        <dbReference type="EMBL" id="WNG44220.1"/>
    </source>
</evidence>
<proteinExistence type="predicted"/>
<name>A0ABY9WP23_9BACT</name>
<accession>A0ABY9WP23</accession>
<gene>
    <name evidence="2" type="ORF">F0U60_08960</name>
</gene>
<organism evidence="2 3">
    <name type="scientific">Archangium minus</name>
    <dbReference type="NCBI Taxonomy" id="83450"/>
    <lineage>
        <taxon>Bacteria</taxon>
        <taxon>Pseudomonadati</taxon>
        <taxon>Myxococcota</taxon>
        <taxon>Myxococcia</taxon>
        <taxon>Myxococcales</taxon>
        <taxon>Cystobacterineae</taxon>
        <taxon>Archangiaceae</taxon>
        <taxon>Archangium</taxon>
    </lineage>
</organism>
<feature type="domain" description="Amidohydrolase 3" evidence="1">
    <location>
        <begin position="15"/>
        <end position="154"/>
    </location>
</feature>
<evidence type="ECO:0000259" key="1">
    <source>
        <dbReference type="Pfam" id="PF07969"/>
    </source>
</evidence>
<dbReference type="Gene3D" id="3.10.310.70">
    <property type="match status" value="1"/>
</dbReference>
<dbReference type="Proteomes" id="UP001611383">
    <property type="component" value="Chromosome"/>
</dbReference>
<protein>
    <recommendedName>
        <fullName evidence="1">Amidohydrolase 3 domain-containing protein</fullName>
    </recommendedName>
</protein>